<dbReference type="KEGG" id="lug:FPZ22_00995"/>
<keyword evidence="3" id="KW-1185">Reference proteome</keyword>
<dbReference type="InterPro" id="IPR007421">
    <property type="entry name" value="Schlafen_AlbA_2_dom"/>
</dbReference>
<keyword evidence="2" id="KW-0067">ATP-binding</keyword>
<reference evidence="2 3" key="1">
    <citation type="submission" date="2019-07" db="EMBL/GenBank/DDBJ databases">
        <title>Full genome sequence of Luteimonas sp. Gr-4.</title>
        <authorList>
            <person name="Im W.-T."/>
        </authorList>
    </citation>
    <scope>NUCLEOTIDE SEQUENCE [LARGE SCALE GENOMIC DNA]</scope>
    <source>
        <strain evidence="2 3">Gr-4</strain>
    </source>
</reference>
<dbReference type="Pfam" id="PF04326">
    <property type="entry name" value="SLFN_AlbA_2"/>
    <property type="match status" value="1"/>
</dbReference>
<dbReference type="Proteomes" id="UP000316584">
    <property type="component" value="Chromosome"/>
</dbReference>
<feature type="domain" description="Schlafen AlbA-2" evidence="1">
    <location>
        <begin position="17"/>
        <end position="148"/>
    </location>
</feature>
<dbReference type="AlphaFoldDB" id="A0A518N150"/>
<dbReference type="Gene3D" id="3.30.950.30">
    <property type="entry name" value="Schlafen, AAA domain"/>
    <property type="match status" value="1"/>
</dbReference>
<name>A0A518N150_9GAMM</name>
<gene>
    <name evidence="2" type="ORF">FPZ22_00995</name>
</gene>
<dbReference type="OrthoDB" id="346095at2"/>
<dbReference type="InterPro" id="IPR038461">
    <property type="entry name" value="Schlafen_AlbA_2_dom_sf"/>
</dbReference>
<dbReference type="GO" id="GO:0005524">
    <property type="term" value="F:ATP binding"/>
    <property type="evidence" value="ECO:0007669"/>
    <property type="project" value="UniProtKB-KW"/>
</dbReference>
<evidence type="ECO:0000259" key="1">
    <source>
        <dbReference type="Pfam" id="PF04326"/>
    </source>
</evidence>
<proteinExistence type="predicted"/>
<accession>A0A518N150</accession>
<evidence type="ECO:0000313" key="3">
    <source>
        <dbReference type="Proteomes" id="UP000316584"/>
    </source>
</evidence>
<dbReference type="EMBL" id="CP042218">
    <property type="protein sequence ID" value="QDW65651.1"/>
    <property type="molecule type" value="Genomic_DNA"/>
</dbReference>
<sequence>MMALNDQSLEQLRFKGEGADLDYKAERPKFKGATDAEKAELLKDILAMANSHREGPAYILYGFKEDAPNPPEVVGLPLDGAIDDSRIQQFVNEKLDTKLNFRYEERMFQEKHIAVVTIPKQPRPFTLKKPYGGLDKDVVYIRRGSSTSTALAREIAMMGAADAARPPANAAVEFRHEDNKPLGNEFDLTFYEKADEYPDYETYVPNERWPIGSFLSPGMSRDNRDFWREAADFVVQFKRLIRIRIKVSNGSAFALTSAKVEVRVVGTDESDAELLPYGDMPDVPRKTDSILHNVMRSPAMDKPTVVVDRRGDYPVCVIQLGTLLPGETAVADDDLAVLPSGAGSYAIRVRLLAQETNPLAFEHRFEAHGEHAPLDFVRLEEIVSGSPEQEVREEDEHD</sequence>
<organism evidence="2 3">
    <name type="scientific">Luteimonas granuli</name>
    <dbReference type="NCBI Taxonomy" id="1176533"/>
    <lineage>
        <taxon>Bacteria</taxon>
        <taxon>Pseudomonadati</taxon>
        <taxon>Pseudomonadota</taxon>
        <taxon>Gammaproteobacteria</taxon>
        <taxon>Lysobacterales</taxon>
        <taxon>Lysobacteraceae</taxon>
        <taxon>Luteimonas</taxon>
    </lineage>
</organism>
<evidence type="ECO:0000313" key="2">
    <source>
        <dbReference type="EMBL" id="QDW65651.1"/>
    </source>
</evidence>
<protein>
    <submittedName>
        <fullName evidence="2">ATP-binding protein</fullName>
    </submittedName>
</protein>
<keyword evidence="2" id="KW-0547">Nucleotide-binding</keyword>